<comment type="caution">
    <text evidence="2">The sequence shown here is derived from an EMBL/GenBank/DDBJ whole genome shotgun (WGS) entry which is preliminary data.</text>
</comment>
<reference evidence="2" key="1">
    <citation type="journal article" date="2023" name="Science">
        <title>Genome structures resolve the early diversification of teleost fishes.</title>
        <authorList>
            <person name="Parey E."/>
            <person name="Louis A."/>
            <person name="Montfort J."/>
            <person name="Bouchez O."/>
            <person name="Roques C."/>
            <person name="Iampietro C."/>
            <person name="Lluch J."/>
            <person name="Castinel A."/>
            <person name="Donnadieu C."/>
            <person name="Desvignes T."/>
            <person name="Floi Bucao C."/>
            <person name="Jouanno E."/>
            <person name="Wen M."/>
            <person name="Mejri S."/>
            <person name="Dirks R."/>
            <person name="Jansen H."/>
            <person name="Henkel C."/>
            <person name="Chen W.J."/>
            <person name="Zahm M."/>
            <person name="Cabau C."/>
            <person name="Klopp C."/>
            <person name="Thompson A.W."/>
            <person name="Robinson-Rechavi M."/>
            <person name="Braasch I."/>
            <person name="Lecointre G."/>
            <person name="Bobe J."/>
            <person name="Postlethwait J.H."/>
            <person name="Berthelot C."/>
            <person name="Roest Crollius H."/>
            <person name="Guiguen Y."/>
        </authorList>
    </citation>
    <scope>NUCLEOTIDE SEQUENCE</scope>
    <source>
        <strain evidence="2">NC1722</strain>
    </source>
</reference>
<organism evidence="2 3">
    <name type="scientific">Aldrovandia affinis</name>
    <dbReference type="NCBI Taxonomy" id="143900"/>
    <lineage>
        <taxon>Eukaryota</taxon>
        <taxon>Metazoa</taxon>
        <taxon>Chordata</taxon>
        <taxon>Craniata</taxon>
        <taxon>Vertebrata</taxon>
        <taxon>Euteleostomi</taxon>
        <taxon>Actinopterygii</taxon>
        <taxon>Neopterygii</taxon>
        <taxon>Teleostei</taxon>
        <taxon>Notacanthiformes</taxon>
        <taxon>Halosauridae</taxon>
        <taxon>Aldrovandia</taxon>
    </lineage>
</organism>
<evidence type="ECO:0000313" key="2">
    <source>
        <dbReference type="EMBL" id="KAJ8397938.1"/>
    </source>
</evidence>
<name>A0AAD7S8V3_9TELE</name>
<gene>
    <name evidence="2" type="ORF">AAFF_G00432850</name>
</gene>
<protein>
    <submittedName>
        <fullName evidence="2">Uncharacterized protein</fullName>
    </submittedName>
</protein>
<dbReference type="Proteomes" id="UP001221898">
    <property type="component" value="Unassembled WGS sequence"/>
</dbReference>
<evidence type="ECO:0000313" key="3">
    <source>
        <dbReference type="Proteomes" id="UP001221898"/>
    </source>
</evidence>
<feature type="region of interest" description="Disordered" evidence="1">
    <location>
        <begin position="67"/>
        <end position="109"/>
    </location>
</feature>
<dbReference type="AlphaFoldDB" id="A0AAD7S8V3"/>
<sequence>MSHREGWGSQGCWGITNTFQIASGPVPAFVPRLGQTDRQSGPSAMHLAVGVALSCAEREGPLTQKQHCCSALPPQQPEVSPGPHRLQGPTTEFGTPGKNNSHQFPLKQT</sequence>
<feature type="compositionally biased region" description="Polar residues" evidence="1">
    <location>
        <begin position="88"/>
        <end position="109"/>
    </location>
</feature>
<proteinExistence type="predicted"/>
<evidence type="ECO:0000256" key="1">
    <source>
        <dbReference type="SAM" id="MobiDB-lite"/>
    </source>
</evidence>
<accession>A0AAD7S8V3</accession>
<keyword evidence="3" id="KW-1185">Reference proteome</keyword>
<dbReference type="EMBL" id="JAINUG010000094">
    <property type="protein sequence ID" value="KAJ8397938.1"/>
    <property type="molecule type" value="Genomic_DNA"/>
</dbReference>